<evidence type="ECO:0000313" key="3">
    <source>
        <dbReference type="EMBL" id="EMT52329.1"/>
    </source>
</evidence>
<accession>M8D7U6</accession>
<comment type="caution">
    <text evidence="3">The sequence shown here is derived from an EMBL/GenBank/DDBJ whole genome shotgun (WGS) entry which is preliminary data.</text>
</comment>
<evidence type="ECO:0000259" key="2">
    <source>
        <dbReference type="Pfam" id="PF04151"/>
    </source>
</evidence>
<reference evidence="3 4" key="1">
    <citation type="submission" date="2013-03" db="EMBL/GenBank/DDBJ databases">
        <title>Assembly of a new bacterial strain Brevibacillus borstelensis AK1.</title>
        <authorList>
            <person name="Rajan I."/>
            <person name="PoliReddy D."/>
            <person name="Sugumar T."/>
            <person name="Rathinam K."/>
            <person name="Alqarawi S."/>
            <person name="Khalil A.B."/>
            <person name="Sivakumar N."/>
        </authorList>
    </citation>
    <scope>NUCLEOTIDE SEQUENCE [LARGE SCALE GENOMIC DNA]</scope>
    <source>
        <strain evidence="3 4">AK1</strain>
    </source>
</reference>
<dbReference type="Proteomes" id="UP000012081">
    <property type="component" value="Unassembled WGS sequence"/>
</dbReference>
<proteinExistence type="predicted"/>
<dbReference type="SUPFAM" id="SSF89260">
    <property type="entry name" value="Collagen-binding domain"/>
    <property type="match status" value="1"/>
</dbReference>
<dbReference type="STRING" id="1300222.I532_11769"/>
<dbReference type="RefSeq" id="WP_003388420.1">
    <property type="nucleotide sequence ID" value="NZ_APBN01000004.1"/>
</dbReference>
<dbReference type="EMBL" id="APBN01000004">
    <property type="protein sequence ID" value="EMT52329.1"/>
    <property type="molecule type" value="Genomic_DNA"/>
</dbReference>
<organism evidence="3 4">
    <name type="scientific">Brevibacillus borstelensis AK1</name>
    <dbReference type="NCBI Taxonomy" id="1300222"/>
    <lineage>
        <taxon>Bacteria</taxon>
        <taxon>Bacillati</taxon>
        <taxon>Bacillota</taxon>
        <taxon>Bacilli</taxon>
        <taxon>Bacillales</taxon>
        <taxon>Paenibacillaceae</taxon>
        <taxon>Brevibacillus</taxon>
    </lineage>
</organism>
<keyword evidence="4" id="KW-1185">Reference proteome</keyword>
<dbReference type="GeneID" id="89497595"/>
<name>M8D7U6_9BACL</name>
<protein>
    <submittedName>
        <fullName evidence="3">Peptidase domain-containing protein</fullName>
    </submittedName>
</protein>
<evidence type="ECO:0000313" key="4">
    <source>
        <dbReference type="Proteomes" id="UP000012081"/>
    </source>
</evidence>
<evidence type="ECO:0000256" key="1">
    <source>
        <dbReference type="SAM" id="SignalP"/>
    </source>
</evidence>
<dbReference type="Gene3D" id="2.60.120.380">
    <property type="match status" value="1"/>
</dbReference>
<feature type="chain" id="PRO_5004095090" evidence="1">
    <location>
        <begin position="24"/>
        <end position="161"/>
    </location>
</feature>
<keyword evidence="1" id="KW-0732">Signal</keyword>
<feature type="signal peptide" evidence="1">
    <location>
        <begin position="1"/>
        <end position="23"/>
    </location>
</feature>
<feature type="domain" description="Peptidase C-terminal archaeal/bacterial" evidence="2">
    <location>
        <begin position="73"/>
        <end position="144"/>
    </location>
</feature>
<dbReference type="AlphaFoldDB" id="M8D7U6"/>
<dbReference type="InterPro" id="IPR007280">
    <property type="entry name" value="Peptidase_C_arc/bac"/>
</dbReference>
<dbReference type="Pfam" id="PF04151">
    <property type="entry name" value="PPC"/>
    <property type="match status" value="1"/>
</dbReference>
<dbReference type="PATRIC" id="fig|1300222.3.peg.2456"/>
<gene>
    <name evidence="3" type="ORF">I532_11769</name>
</gene>
<sequence length="161" mass="18048">MKKYLNLFLGLALVFTFSSSVSAAGKQQSAQVHKLSAAPAATYPFESEPNNTRREANPILEDGIRGTISSATDEDWFSFVAPINNEERLLLLIPYGSYDYDLYVYELVGKNLDQIASSTRAGNSDESLRFDAEEGKTYYILVKSYSGYTDTDPYTLYFDLK</sequence>
<dbReference type="OrthoDB" id="9799980at2"/>